<dbReference type="CDD" id="cd00086">
    <property type="entry name" value="homeodomain"/>
    <property type="match status" value="1"/>
</dbReference>
<dbReference type="OMA" id="PSENMQI"/>
<dbReference type="PANTHER" id="PTHR11850">
    <property type="entry name" value="HOMEOBOX PROTEIN TRANSCRIPTION FACTORS"/>
    <property type="match status" value="1"/>
</dbReference>
<dbReference type="InterPro" id="IPR008422">
    <property type="entry name" value="KN_HD"/>
</dbReference>
<dbReference type="Proteomes" id="UP000238479">
    <property type="component" value="Chromosome 7"/>
</dbReference>
<dbReference type="PROSITE" id="PS51213">
    <property type="entry name" value="ELK"/>
    <property type="match status" value="1"/>
</dbReference>
<reference evidence="10 11" key="1">
    <citation type="journal article" date="2018" name="Nat. Genet.">
        <title>The Rosa genome provides new insights in the design of modern roses.</title>
        <authorList>
            <person name="Bendahmane M."/>
        </authorList>
    </citation>
    <scope>NUCLEOTIDE SEQUENCE [LARGE SCALE GENOMIC DNA]</scope>
    <source>
        <strain evidence="11">cv. Old Blush</strain>
    </source>
</reference>
<keyword evidence="2 5" id="KW-0238">DNA-binding</keyword>
<feature type="domain" description="Homeobox" evidence="8">
    <location>
        <begin position="241"/>
        <end position="304"/>
    </location>
</feature>
<feature type="DNA-binding region" description="Homeobox; TALE-type" evidence="5">
    <location>
        <begin position="242"/>
        <end position="305"/>
    </location>
</feature>
<dbReference type="STRING" id="74649.A0A2P6P5S2"/>
<dbReference type="Gene3D" id="1.10.10.60">
    <property type="entry name" value="Homeodomain-like"/>
    <property type="match status" value="1"/>
</dbReference>
<dbReference type="SMART" id="SM01188">
    <property type="entry name" value="ELK"/>
    <property type="match status" value="1"/>
</dbReference>
<evidence type="ECO:0000256" key="3">
    <source>
        <dbReference type="ARBA" id="ARBA00023155"/>
    </source>
</evidence>
<dbReference type="SMART" id="SM00389">
    <property type="entry name" value="HOX"/>
    <property type="match status" value="1"/>
</dbReference>
<protein>
    <submittedName>
        <fullName evidence="10">Putative transcription factor Homobox-WOX family</fullName>
    </submittedName>
</protein>
<evidence type="ECO:0000259" key="8">
    <source>
        <dbReference type="PROSITE" id="PS50071"/>
    </source>
</evidence>
<evidence type="ECO:0000256" key="2">
    <source>
        <dbReference type="ARBA" id="ARBA00023125"/>
    </source>
</evidence>
<evidence type="ECO:0000259" key="9">
    <source>
        <dbReference type="PROSITE" id="PS51213"/>
    </source>
</evidence>
<dbReference type="GO" id="GO:0005634">
    <property type="term" value="C:nucleus"/>
    <property type="evidence" value="ECO:0007669"/>
    <property type="project" value="UniProtKB-SubCell"/>
</dbReference>
<comment type="subcellular location">
    <subcellularLocation>
        <location evidence="1 5">Nucleus</location>
    </subcellularLocation>
</comment>
<dbReference type="Pfam" id="PF03791">
    <property type="entry name" value="KNOX2"/>
    <property type="match status" value="1"/>
</dbReference>
<comment type="similarity">
    <text evidence="6">Belongs to the TALE/KNOX homeobox family.</text>
</comment>
<evidence type="ECO:0000256" key="7">
    <source>
        <dbReference type="SAM" id="MobiDB-lite"/>
    </source>
</evidence>
<dbReference type="EMBL" id="PDCK01000045">
    <property type="protein sequence ID" value="PRQ17280.1"/>
    <property type="molecule type" value="Genomic_DNA"/>
</dbReference>
<dbReference type="OrthoDB" id="10056939at2759"/>
<feature type="compositionally biased region" description="Low complexity" evidence="7">
    <location>
        <begin position="8"/>
        <end position="20"/>
    </location>
</feature>
<dbReference type="InterPro" id="IPR005539">
    <property type="entry name" value="ELK_dom"/>
</dbReference>
<dbReference type="Pfam" id="PF05920">
    <property type="entry name" value="Homeobox_KN"/>
    <property type="match status" value="1"/>
</dbReference>
<feature type="domain" description="ELK" evidence="9">
    <location>
        <begin position="221"/>
        <end position="241"/>
    </location>
</feature>
<evidence type="ECO:0000256" key="6">
    <source>
        <dbReference type="PROSITE-ProRule" id="PRU00559"/>
    </source>
</evidence>
<feature type="region of interest" description="Disordered" evidence="7">
    <location>
        <begin position="187"/>
        <end position="219"/>
    </location>
</feature>
<proteinExistence type="inferred from homology"/>
<evidence type="ECO:0000256" key="4">
    <source>
        <dbReference type="ARBA" id="ARBA00023242"/>
    </source>
</evidence>
<sequence>MEELCGFSSGSDHYYSSSSSIAMPQENSPLADYYRRFEPLTAVVPGSSSDPVYYYSGSNSSTVSDCVSVAVAGNQRGGEEVSCTTVNAKIASHPLYPNLVQAYIDCQKVGAPPQIAHILEEIRRESDQLSRITVGSSCMGVDPELDEFMETYCDILLKYKSDLTKPFNEAITFLNSMETQLNNLANTTDAPAVNSSDDEDLSGGEIDVQDSDHQRKHEDHELKDKLLRKYSGYISTLKHEFSKKKKKGKLPKDAKKILMDWWNLHYKWPYPTEVDKMTLAQVTGLDQKQINNWFINQRKRHWKPSENMQFAVMESLYGPSTFSRD</sequence>
<dbReference type="SMART" id="SM01256">
    <property type="entry name" value="KNOX2"/>
    <property type="match status" value="1"/>
</dbReference>
<dbReference type="PROSITE" id="PS50071">
    <property type="entry name" value="HOMEOBOX_2"/>
    <property type="match status" value="1"/>
</dbReference>
<dbReference type="GO" id="GO:0003677">
    <property type="term" value="F:DNA binding"/>
    <property type="evidence" value="ECO:0007669"/>
    <property type="project" value="UniProtKB-UniRule"/>
</dbReference>
<dbReference type="PROSITE" id="PS00027">
    <property type="entry name" value="HOMEOBOX_1"/>
    <property type="match status" value="1"/>
</dbReference>
<dbReference type="Gramene" id="PRQ17280">
    <property type="protein sequence ID" value="PRQ17280"/>
    <property type="gene ID" value="RchiOBHm_Chr7g0193251"/>
</dbReference>
<organism evidence="10 11">
    <name type="scientific">Rosa chinensis</name>
    <name type="common">China rose</name>
    <dbReference type="NCBI Taxonomy" id="74649"/>
    <lineage>
        <taxon>Eukaryota</taxon>
        <taxon>Viridiplantae</taxon>
        <taxon>Streptophyta</taxon>
        <taxon>Embryophyta</taxon>
        <taxon>Tracheophyta</taxon>
        <taxon>Spermatophyta</taxon>
        <taxon>Magnoliopsida</taxon>
        <taxon>eudicotyledons</taxon>
        <taxon>Gunneridae</taxon>
        <taxon>Pentapetalae</taxon>
        <taxon>rosids</taxon>
        <taxon>fabids</taxon>
        <taxon>Rosales</taxon>
        <taxon>Rosaceae</taxon>
        <taxon>Rosoideae</taxon>
        <taxon>Rosoideae incertae sedis</taxon>
        <taxon>Rosa</taxon>
    </lineage>
</organism>
<dbReference type="Pfam" id="PF03790">
    <property type="entry name" value="KNOX1"/>
    <property type="match status" value="1"/>
</dbReference>
<evidence type="ECO:0000256" key="1">
    <source>
        <dbReference type="ARBA" id="ARBA00004123"/>
    </source>
</evidence>
<keyword evidence="11" id="KW-1185">Reference proteome</keyword>
<feature type="compositionally biased region" description="Basic and acidic residues" evidence="7">
    <location>
        <begin position="210"/>
        <end position="219"/>
    </location>
</feature>
<gene>
    <name evidence="10" type="ORF">RchiOBHm_Chr7g0193251</name>
</gene>
<dbReference type="InterPro" id="IPR005540">
    <property type="entry name" value="KNOX1"/>
</dbReference>
<dbReference type="InterPro" id="IPR017970">
    <property type="entry name" value="Homeobox_CS"/>
</dbReference>
<dbReference type="InterPro" id="IPR050224">
    <property type="entry name" value="TALE_homeobox"/>
</dbReference>
<dbReference type="GO" id="GO:0000981">
    <property type="term" value="F:DNA-binding transcription factor activity, RNA polymerase II-specific"/>
    <property type="evidence" value="ECO:0007669"/>
    <property type="project" value="InterPro"/>
</dbReference>
<dbReference type="SUPFAM" id="SSF46689">
    <property type="entry name" value="Homeodomain-like"/>
    <property type="match status" value="1"/>
</dbReference>
<evidence type="ECO:0000256" key="5">
    <source>
        <dbReference type="PROSITE-ProRule" id="PRU00108"/>
    </source>
</evidence>
<dbReference type="SMART" id="SM01255">
    <property type="entry name" value="KNOX1"/>
    <property type="match status" value="1"/>
</dbReference>
<comment type="caution">
    <text evidence="10">The sequence shown here is derived from an EMBL/GenBank/DDBJ whole genome shotgun (WGS) entry which is preliminary data.</text>
</comment>
<dbReference type="Pfam" id="PF03789">
    <property type="entry name" value="ELK"/>
    <property type="match status" value="1"/>
</dbReference>
<name>A0A2P6P5S2_ROSCH</name>
<evidence type="ECO:0000313" key="10">
    <source>
        <dbReference type="EMBL" id="PRQ17280.1"/>
    </source>
</evidence>
<dbReference type="AlphaFoldDB" id="A0A2P6P5S2"/>
<dbReference type="InterPro" id="IPR009057">
    <property type="entry name" value="Homeodomain-like_sf"/>
</dbReference>
<feature type="region of interest" description="Disordered" evidence="7">
    <location>
        <begin position="1"/>
        <end position="22"/>
    </location>
</feature>
<evidence type="ECO:0000313" key="11">
    <source>
        <dbReference type="Proteomes" id="UP000238479"/>
    </source>
</evidence>
<dbReference type="InterPro" id="IPR001356">
    <property type="entry name" value="HD"/>
</dbReference>
<accession>A0A2P6P5S2</accession>
<dbReference type="InterPro" id="IPR005541">
    <property type="entry name" value="KNOX2"/>
</dbReference>
<keyword evidence="3 5" id="KW-0371">Homeobox</keyword>
<keyword evidence="4 5" id="KW-0539">Nucleus</keyword>